<evidence type="ECO:0000313" key="2">
    <source>
        <dbReference type="Proteomes" id="UP000712600"/>
    </source>
</evidence>
<proteinExistence type="predicted"/>
<accession>A0A8S9R3J5</accession>
<evidence type="ECO:0000313" key="1">
    <source>
        <dbReference type="EMBL" id="KAF3557559.1"/>
    </source>
</evidence>
<gene>
    <name evidence="1" type="ORF">F2Q69_00010881</name>
</gene>
<dbReference type="EMBL" id="QGKX02000996">
    <property type="protein sequence ID" value="KAF3557559.1"/>
    <property type="molecule type" value="Genomic_DNA"/>
</dbReference>
<organism evidence="1 2">
    <name type="scientific">Brassica cretica</name>
    <name type="common">Mustard</name>
    <dbReference type="NCBI Taxonomy" id="69181"/>
    <lineage>
        <taxon>Eukaryota</taxon>
        <taxon>Viridiplantae</taxon>
        <taxon>Streptophyta</taxon>
        <taxon>Embryophyta</taxon>
        <taxon>Tracheophyta</taxon>
        <taxon>Spermatophyta</taxon>
        <taxon>Magnoliopsida</taxon>
        <taxon>eudicotyledons</taxon>
        <taxon>Gunneridae</taxon>
        <taxon>Pentapetalae</taxon>
        <taxon>rosids</taxon>
        <taxon>malvids</taxon>
        <taxon>Brassicales</taxon>
        <taxon>Brassicaceae</taxon>
        <taxon>Brassiceae</taxon>
        <taxon>Brassica</taxon>
    </lineage>
</organism>
<reference evidence="1" key="1">
    <citation type="submission" date="2019-12" db="EMBL/GenBank/DDBJ databases">
        <title>Genome sequencing and annotation of Brassica cretica.</title>
        <authorList>
            <person name="Studholme D.J."/>
            <person name="Sarris P."/>
        </authorList>
    </citation>
    <scope>NUCLEOTIDE SEQUENCE</scope>
    <source>
        <strain evidence="1">PFS-109/04</strain>
        <tissue evidence="1">Leaf</tissue>
    </source>
</reference>
<comment type="caution">
    <text evidence="1">The sequence shown here is derived from an EMBL/GenBank/DDBJ whole genome shotgun (WGS) entry which is preliminary data.</text>
</comment>
<sequence length="49" mass="5634">MERLWACDMEKLMLTKRRAHGIRSATTELSDYSVTSVMAYHEGMLADRA</sequence>
<dbReference type="Proteomes" id="UP000712600">
    <property type="component" value="Unassembled WGS sequence"/>
</dbReference>
<protein>
    <submittedName>
        <fullName evidence="1">Uncharacterized protein</fullName>
    </submittedName>
</protein>
<name>A0A8S9R3J5_BRACR</name>
<dbReference type="AlphaFoldDB" id="A0A8S9R3J5"/>